<dbReference type="InterPro" id="IPR042100">
    <property type="entry name" value="Bug_dom1"/>
</dbReference>
<evidence type="ECO:0000256" key="1">
    <source>
        <dbReference type="ARBA" id="ARBA00006987"/>
    </source>
</evidence>
<dbReference type="RefSeq" id="WP_076198949.1">
    <property type="nucleotide sequence ID" value="NZ_CP019236.1"/>
</dbReference>
<proteinExistence type="inferred from homology"/>
<dbReference type="PIRSF" id="PIRSF017082">
    <property type="entry name" value="YflP"/>
    <property type="match status" value="1"/>
</dbReference>
<dbReference type="SUPFAM" id="SSF53850">
    <property type="entry name" value="Periplasmic binding protein-like II"/>
    <property type="match status" value="1"/>
</dbReference>
<name>A0A1P8JUK5_9BURK</name>
<dbReference type="KEGG" id="rhy:RD110_09720"/>
<organism evidence="3 4">
    <name type="scientific">Rhodoferax koreensis</name>
    <dbReference type="NCBI Taxonomy" id="1842727"/>
    <lineage>
        <taxon>Bacteria</taxon>
        <taxon>Pseudomonadati</taxon>
        <taxon>Pseudomonadota</taxon>
        <taxon>Betaproteobacteria</taxon>
        <taxon>Burkholderiales</taxon>
        <taxon>Comamonadaceae</taxon>
        <taxon>Rhodoferax</taxon>
    </lineage>
</organism>
<dbReference type="Gene3D" id="3.40.190.10">
    <property type="entry name" value="Periplasmic binding protein-like II"/>
    <property type="match status" value="1"/>
</dbReference>
<dbReference type="Gene3D" id="3.40.190.150">
    <property type="entry name" value="Bordetella uptake gene, domain 1"/>
    <property type="match status" value="1"/>
</dbReference>
<dbReference type="Proteomes" id="UP000186609">
    <property type="component" value="Chromosome"/>
</dbReference>
<reference evidence="3 4" key="1">
    <citation type="submission" date="2017-01" db="EMBL/GenBank/DDBJ databases">
        <authorList>
            <person name="Mah S.A."/>
            <person name="Swanson W.J."/>
            <person name="Moy G.W."/>
            <person name="Vacquier V.D."/>
        </authorList>
    </citation>
    <scope>NUCLEOTIDE SEQUENCE [LARGE SCALE GENOMIC DNA]</scope>
    <source>
        <strain evidence="3 4">DCY110</strain>
    </source>
</reference>
<dbReference type="PANTHER" id="PTHR42928">
    <property type="entry name" value="TRICARBOXYLATE-BINDING PROTEIN"/>
    <property type="match status" value="1"/>
</dbReference>
<accession>A0A1P8JUK5</accession>
<protein>
    <recommendedName>
        <fullName evidence="5">Twin-arginine translocation pathway signal protein</fullName>
    </recommendedName>
</protein>
<dbReference type="PANTHER" id="PTHR42928:SF5">
    <property type="entry name" value="BLR1237 PROTEIN"/>
    <property type="match status" value="1"/>
</dbReference>
<sequence>MPLPTNRRRFLGTTASLACAGLGGLRGAQAAEAYPAQMITYFVPYAAGGLSDQVARMLGDGVMRATGKNMLVDYKLGAGGSISVDTLLRAPADGYTVLGATNGFFGVIPFINKVKYDPLADLVPAALLGDAFLPLVVSPRVPVKSFAELVTYAKAHPGKLNFGSGGIGSGNHLSGEYLKRRLGIDIVHVPYKGGTAALQAALAGDIDMIFGPESADSVLAGKLKAVAVMGTQRWSKLPDVPTSEELGLKNWELRSWHTVVVSSKTPPDVVAQINGLVNRIMSAPEMAARLRAAGLEPSPLSVAALADRARADHKAFGQLIRDLGITAT</sequence>
<dbReference type="CDD" id="cd07012">
    <property type="entry name" value="PBP2_Bug_TTT"/>
    <property type="match status" value="1"/>
</dbReference>
<feature type="signal peptide" evidence="2">
    <location>
        <begin position="1"/>
        <end position="30"/>
    </location>
</feature>
<gene>
    <name evidence="3" type="ORF">RD110_09720</name>
</gene>
<dbReference type="InterPro" id="IPR006311">
    <property type="entry name" value="TAT_signal"/>
</dbReference>
<dbReference type="AlphaFoldDB" id="A0A1P8JUK5"/>
<evidence type="ECO:0000313" key="3">
    <source>
        <dbReference type="EMBL" id="APW37432.1"/>
    </source>
</evidence>
<dbReference type="InterPro" id="IPR005064">
    <property type="entry name" value="BUG"/>
</dbReference>
<feature type="chain" id="PRO_5012456141" description="Twin-arginine translocation pathway signal protein" evidence="2">
    <location>
        <begin position="31"/>
        <end position="328"/>
    </location>
</feature>
<evidence type="ECO:0000256" key="2">
    <source>
        <dbReference type="SAM" id="SignalP"/>
    </source>
</evidence>
<dbReference type="EMBL" id="CP019236">
    <property type="protein sequence ID" value="APW37432.1"/>
    <property type="molecule type" value="Genomic_DNA"/>
</dbReference>
<evidence type="ECO:0008006" key="5">
    <source>
        <dbReference type="Google" id="ProtNLM"/>
    </source>
</evidence>
<evidence type="ECO:0000313" key="4">
    <source>
        <dbReference type="Proteomes" id="UP000186609"/>
    </source>
</evidence>
<dbReference type="Pfam" id="PF03401">
    <property type="entry name" value="TctC"/>
    <property type="match status" value="1"/>
</dbReference>
<keyword evidence="2" id="KW-0732">Signal</keyword>
<dbReference type="OrthoDB" id="8443386at2"/>
<dbReference type="STRING" id="1842727.RD110_09720"/>
<comment type="similarity">
    <text evidence="1">Belongs to the UPF0065 (bug) family.</text>
</comment>
<dbReference type="PROSITE" id="PS51318">
    <property type="entry name" value="TAT"/>
    <property type="match status" value="1"/>
</dbReference>
<keyword evidence="4" id="KW-1185">Reference proteome</keyword>